<keyword evidence="10" id="KW-1185">Reference proteome</keyword>
<dbReference type="InterPro" id="IPR042024">
    <property type="entry name" value="D-XK_euk"/>
</dbReference>
<evidence type="ECO:0000256" key="3">
    <source>
        <dbReference type="ARBA" id="ARBA00022679"/>
    </source>
</evidence>
<comment type="function">
    <text evidence="6">Highly specific D-xylulose kinase which participates in the catabolism of xylose. Xylose is a major component of hemicelluloses such as xylan. Most fungi utilize D-xylose via three enzymatic reactions, xylose reductase (XR), xylitol dehydrogenase (XDH), and xylulokinase, to form xylulose 5-phosphate, which enters pentose phosphate pathway.</text>
</comment>
<dbReference type="GO" id="GO:0004856">
    <property type="term" value="F:D-xylulokinase activity"/>
    <property type="evidence" value="ECO:0007669"/>
    <property type="project" value="UniProtKB-UniRule"/>
</dbReference>
<evidence type="ECO:0000256" key="4">
    <source>
        <dbReference type="ARBA" id="ARBA00022777"/>
    </source>
</evidence>
<keyword evidence="6" id="KW-0119">Carbohydrate metabolism</keyword>
<keyword evidence="2 6" id="KW-0859">Xylose metabolism</keyword>
<dbReference type="PANTHER" id="PTHR10196:SF57">
    <property type="entry name" value="XYLULOSE KINASE"/>
    <property type="match status" value="1"/>
</dbReference>
<keyword evidence="6" id="KW-0067">ATP-binding</keyword>
<dbReference type="EC" id="2.7.1.17" evidence="6"/>
<evidence type="ECO:0000259" key="8">
    <source>
        <dbReference type="Pfam" id="PF02782"/>
    </source>
</evidence>
<dbReference type="InterPro" id="IPR018485">
    <property type="entry name" value="FGGY_C"/>
</dbReference>
<dbReference type="InterPro" id="IPR043129">
    <property type="entry name" value="ATPase_NBD"/>
</dbReference>
<keyword evidence="6" id="KW-0547">Nucleotide-binding</keyword>
<sequence>MDQLKEVLEGTIDFEGQKLVESLNFWIINIGTALSFLGLDLSTQQLKGLVVCEDLSPVCHVKVEFDVDLPGYKTQKGVYTNNSEHEVQAPVVMWLDALDLLFKRLKDKEVDLKQLKGISGACQQHGSVFWNEKSSDKLAQLNAGATLKDQLEETFAWEMSPNWQDHSTAKECKQFEEAVGGAEELARISGSKAHHRFTGPQVLKLKNRRPELYEATSRIALVSSFLASVLAGKHAVHDIGDVCGMNLWDIEKGQWNETLVGLLHDKLAKERLGPVAADGKKSNCSIGNVSKYFVDKYGVNSECAVIPYTGDNPGTILSLPLEPNDVIVSLGTSTTALVVTERYVPSSLYHLFAHPVSDGAYMGMLCYCNGALAREQVRDAINAKYSVSDKSSWEKFNELTEKYSDVKDDTNDVKIGFYFPLSEIIPDAAPTLKRLTWSSDGSHVSEDTNNWEIPDEDALRILESQALSIRYRLSPMLTTDGHRPRRIYYVGGASGNATICTAMSRVLVPLDGAYTLDLSDACATGAAYKAVYGVIDQGQSDWNAFIKAHWKGGRLVEGTQGMEDRYQNSVNLFVESEKKL</sequence>
<dbReference type="VEuPathDB" id="FungiDB:TRICI_006744"/>
<organism evidence="9 10">
    <name type="scientific">Trichomonascus ciferrii</name>
    <dbReference type="NCBI Taxonomy" id="44093"/>
    <lineage>
        <taxon>Eukaryota</taxon>
        <taxon>Fungi</taxon>
        <taxon>Dikarya</taxon>
        <taxon>Ascomycota</taxon>
        <taxon>Saccharomycotina</taxon>
        <taxon>Dipodascomycetes</taxon>
        <taxon>Dipodascales</taxon>
        <taxon>Trichomonascaceae</taxon>
        <taxon>Trichomonascus</taxon>
        <taxon>Trichomonascus ciferrii complex</taxon>
    </lineage>
</organism>
<dbReference type="SUPFAM" id="SSF53067">
    <property type="entry name" value="Actin-like ATPase domain"/>
    <property type="match status" value="2"/>
</dbReference>
<dbReference type="OrthoDB" id="1728974at2759"/>
<evidence type="ECO:0000256" key="6">
    <source>
        <dbReference type="RuleBase" id="RU367058"/>
    </source>
</evidence>
<dbReference type="PANTHER" id="PTHR10196">
    <property type="entry name" value="SUGAR KINASE"/>
    <property type="match status" value="1"/>
</dbReference>
<evidence type="ECO:0000259" key="7">
    <source>
        <dbReference type="Pfam" id="PF00370"/>
    </source>
</evidence>
<dbReference type="Gene3D" id="3.30.420.40">
    <property type="match status" value="2"/>
</dbReference>
<dbReference type="Pfam" id="PF00370">
    <property type="entry name" value="FGGY_N"/>
    <property type="match status" value="1"/>
</dbReference>
<protein>
    <recommendedName>
        <fullName evidence="6">Xylulose kinase</fullName>
        <ecNumber evidence="6">2.7.1.17</ecNumber>
    </recommendedName>
</protein>
<feature type="domain" description="Carbohydrate kinase FGGY N-terminal" evidence="7">
    <location>
        <begin position="163"/>
        <end position="313"/>
    </location>
</feature>
<evidence type="ECO:0000256" key="2">
    <source>
        <dbReference type="ARBA" id="ARBA00022629"/>
    </source>
</evidence>
<dbReference type="CDD" id="cd07776">
    <property type="entry name" value="ASKHA_NBD_FGGY_SpXK-like"/>
    <property type="match status" value="1"/>
</dbReference>
<keyword evidence="3 6" id="KW-0808">Transferase</keyword>
<evidence type="ECO:0000256" key="1">
    <source>
        <dbReference type="ARBA" id="ARBA00009156"/>
    </source>
</evidence>
<comment type="caution">
    <text evidence="9">The sequence shown here is derived from an EMBL/GenBank/DDBJ whole genome shotgun (WGS) entry which is preliminary data.</text>
</comment>
<feature type="domain" description="Carbohydrate kinase FGGY C-terminal" evidence="8">
    <location>
        <begin position="328"/>
        <end position="532"/>
    </location>
</feature>
<dbReference type="GO" id="GO:0005997">
    <property type="term" value="P:xylulose metabolic process"/>
    <property type="evidence" value="ECO:0007669"/>
    <property type="project" value="TreeGrafter"/>
</dbReference>
<evidence type="ECO:0000313" key="10">
    <source>
        <dbReference type="Proteomes" id="UP000761534"/>
    </source>
</evidence>
<comment type="catalytic activity">
    <reaction evidence="5 6">
        <text>D-xylulose + ATP = D-xylulose 5-phosphate + ADP + H(+)</text>
        <dbReference type="Rhea" id="RHEA:10964"/>
        <dbReference type="ChEBI" id="CHEBI:15378"/>
        <dbReference type="ChEBI" id="CHEBI:17140"/>
        <dbReference type="ChEBI" id="CHEBI:30616"/>
        <dbReference type="ChEBI" id="CHEBI:57737"/>
        <dbReference type="ChEBI" id="CHEBI:456216"/>
        <dbReference type="EC" id="2.7.1.17"/>
    </reaction>
</comment>
<evidence type="ECO:0000313" key="9">
    <source>
        <dbReference type="EMBL" id="KAA8897400.1"/>
    </source>
</evidence>
<dbReference type="Proteomes" id="UP000761534">
    <property type="component" value="Unassembled WGS sequence"/>
</dbReference>
<dbReference type="AlphaFoldDB" id="A0A642UE71"/>
<accession>A0A642UE71</accession>
<gene>
    <name evidence="9" type="ORF">TRICI_006744</name>
</gene>
<name>A0A642UE71_9ASCO</name>
<keyword evidence="4 6" id="KW-0418">Kinase</keyword>
<proteinExistence type="inferred from homology"/>
<comment type="similarity">
    <text evidence="1 6">Belongs to the FGGY kinase family.</text>
</comment>
<dbReference type="GO" id="GO:0042732">
    <property type="term" value="P:D-xylose metabolic process"/>
    <property type="evidence" value="ECO:0007669"/>
    <property type="project" value="UniProtKB-UniRule"/>
</dbReference>
<dbReference type="Pfam" id="PF02782">
    <property type="entry name" value="FGGY_C"/>
    <property type="match status" value="1"/>
</dbReference>
<dbReference type="EMBL" id="SWFS01000566">
    <property type="protein sequence ID" value="KAA8897400.1"/>
    <property type="molecule type" value="Genomic_DNA"/>
</dbReference>
<dbReference type="FunFam" id="3.30.420.40:FF:000118">
    <property type="entry name" value="Xylulose kinase 2"/>
    <property type="match status" value="1"/>
</dbReference>
<evidence type="ECO:0000256" key="5">
    <source>
        <dbReference type="ARBA" id="ARBA00048885"/>
    </source>
</evidence>
<reference evidence="9" key="1">
    <citation type="journal article" date="2019" name="G3 (Bethesda)">
        <title>Genome Assemblies of Two Rare Opportunistic Yeast Pathogens: Diutina rugosa (syn. Candida rugosa) and Trichomonascus ciferrii (syn. Candida ciferrii).</title>
        <authorList>
            <person name="Mixao V."/>
            <person name="Saus E."/>
            <person name="Hansen A.P."/>
            <person name="Lass-Florl C."/>
            <person name="Gabaldon T."/>
        </authorList>
    </citation>
    <scope>NUCLEOTIDE SEQUENCE</scope>
    <source>
        <strain evidence="9">CBS 4856</strain>
    </source>
</reference>
<dbReference type="GO" id="GO:0005829">
    <property type="term" value="C:cytosol"/>
    <property type="evidence" value="ECO:0007669"/>
    <property type="project" value="TreeGrafter"/>
</dbReference>
<dbReference type="InterPro" id="IPR018484">
    <property type="entry name" value="FGGY_N"/>
</dbReference>
<dbReference type="GO" id="GO:0005524">
    <property type="term" value="F:ATP binding"/>
    <property type="evidence" value="ECO:0007669"/>
    <property type="project" value="UniProtKB-UniRule"/>
</dbReference>